<reference evidence="1" key="1">
    <citation type="submission" date="2019-08" db="EMBL/GenBank/DDBJ databases">
        <authorList>
            <person name="Kucharzyk K."/>
            <person name="Murdoch R.W."/>
            <person name="Higgins S."/>
            <person name="Loffler F."/>
        </authorList>
    </citation>
    <scope>NUCLEOTIDE SEQUENCE</scope>
</reference>
<organism evidence="1">
    <name type="scientific">bioreactor metagenome</name>
    <dbReference type="NCBI Taxonomy" id="1076179"/>
    <lineage>
        <taxon>unclassified sequences</taxon>
        <taxon>metagenomes</taxon>
        <taxon>ecological metagenomes</taxon>
    </lineage>
</organism>
<dbReference type="EMBL" id="VSSQ01035211">
    <property type="protein sequence ID" value="MPM87384.1"/>
    <property type="molecule type" value="Genomic_DNA"/>
</dbReference>
<comment type="caution">
    <text evidence="1">The sequence shown here is derived from an EMBL/GenBank/DDBJ whole genome shotgun (WGS) entry which is preliminary data.</text>
</comment>
<gene>
    <name evidence="1" type="ORF">SDC9_134480</name>
</gene>
<proteinExistence type="predicted"/>
<accession>A0A645DDA9</accession>
<evidence type="ECO:0000313" key="1">
    <source>
        <dbReference type="EMBL" id="MPM87384.1"/>
    </source>
</evidence>
<protein>
    <submittedName>
        <fullName evidence="1">Uncharacterized protein</fullName>
    </submittedName>
</protein>
<dbReference type="AlphaFoldDB" id="A0A645DDA9"/>
<sequence length="116" mass="13013">MPNREEVMFAFVLGSVTCDGMEVFFVDEAVFAACQNFVRVGLVGNIPDDLIRWRIKNMVEGNRQFGDTQVRSDVAADLADLVQNKRADLSSQLVHFNQVQFLHVCGAVHFVYDGCL</sequence>
<name>A0A645DDA9_9ZZZZ</name>